<comment type="subcellular location">
    <subcellularLocation>
        <location evidence="1">Nucleus</location>
    </subcellularLocation>
</comment>
<feature type="domain" description="C2H2-type" evidence="12">
    <location>
        <begin position="190"/>
        <end position="218"/>
    </location>
</feature>
<organism evidence="14 15">
    <name type="scientific">Cimex lectularius</name>
    <name type="common">Bed bug</name>
    <name type="synonym">Acanthia lectularia</name>
    <dbReference type="NCBI Taxonomy" id="79782"/>
    <lineage>
        <taxon>Eukaryota</taxon>
        <taxon>Metazoa</taxon>
        <taxon>Ecdysozoa</taxon>
        <taxon>Arthropoda</taxon>
        <taxon>Hexapoda</taxon>
        <taxon>Insecta</taxon>
        <taxon>Pterygota</taxon>
        <taxon>Neoptera</taxon>
        <taxon>Paraneoptera</taxon>
        <taxon>Hemiptera</taxon>
        <taxon>Heteroptera</taxon>
        <taxon>Panheteroptera</taxon>
        <taxon>Cimicomorpha</taxon>
        <taxon>Cimicidae</taxon>
        <taxon>Cimex</taxon>
    </lineage>
</organism>
<feature type="compositionally biased region" description="Basic and acidic residues" evidence="11">
    <location>
        <begin position="400"/>
        <end position="421"/>
    </location>
</feature>
<proteinExistence type="predicted"/>
<dbReference type="PANTHER" id="PTHR24399:SF23">
    <property type="entry name" value="C2H2-TYPE DOMAIN-CONTAINING PROTEIN"/>
    <property type="match status" value="1"/>
</dbReference>
<feature type="binding site" evidence="10">
    <location>
        <position position="27"/>
    </location>
    <ligand>
        <name>Zn(2+)</name>
        <dbReference type="ChEBI" id="CHEBI:29105"/>
    </ligand>
</feature>
<feature type="domain" description="C2H2-type" evidence="12">
    <location>
        <begin position="162"/>
        <end position="189"/>
    </location>
</feature>
<evidence type="ECO:0000313" key="15">
    <source>
        <dbReference type="Proteomes" id="UP000494040"/>
    </source>
</evidence>
<dbReference type="PROSITE" id="PS00028">
    <property type="entry name" value="ZINC_FINGER_C2H2_1"/>
    <property type="match status" value="13"/>
</dbReference>
<dbReference type="Pfam" id="PF07776">
    <property type="entry name" value="zf-AD"/>
    <property type="match status" value="1"/>
</dbReference>
<feature type="binding site" evidence="10">
    <location>
        <position position="75"/>
    </location>
    <ligand>
        <name>Zn(2+)</name>
        <dbReference type="ChEBI" id="CHEBI:29105"/>
    </ligand>
</feature>
<dbReference type="InterPro" id="IPR013087">
    <property type="entry name" value="Znf_C2H2_type"/>
</dbReference>
<dbReference type="Proteomes" id="UP000494040">
    <property type="component" value="Unassembled WGS sequence"/>
</dbReference>
<dbReference type="Pfam" id="PF00096">
    <property type="entry name" value="zf-C2H2"/>
    <property type="match status" value="8"/>
</dbReference>
<feature type="domain" description="C2H2-type" evidence="12">
    <location>
        <begin position="277"/>
        <end position="304"/>
    </location>
</feature>
<dbReference type="EnsemblMetazoa" id="XM_014393633.2">
    <property type="protein sequence ID" value="XP_014249119.1"/>
    <property type="gene ID" value="LOC106666434"/>
</dbReference>
<keyword evidence="3" id="KW-0677">Repeat</keyword>
<dbReference type="PROSITE" id="PS50157">
    <property type="entry name" value="ZINC_FINGER_C2H2_2"/>
    <property type="match status" value="13"/>
</dbReference>
<evidence type="ECO:0008006" key="16">
    <source>
        <dbReference type="Google" id="ProtNLM"/>
    </source>
</evidence>
<dbReference type="FunFam" id="3.30.160.60:FF:000072">
    <property type="entry name" value="zinc finger protein 143 isoform X1"/>
    <property type="match status" value="1"/>
</dbReference>
<feature type="region of interest" description="Disordered" evidence="11">
    <location>
        <begin position="140"/>
        <end position="161"/>
    </location>
</feature>
<dbReference type="PROSITE" id="PS51915">
    <property type="entry name" value="ZAD"/>
    <property type="match status" value="1"/>
</dbReference>
<name>A0A8I6RPM8_CIMLE</name>
<feature type="domain" description="C2H2-type" evidence="12">
    <location>
        <begin position="536"/>
        <end position="563"/>
    </location>
</feature>
<feature type="binding site" evidence="10">
    <location>
        <position position="78"/>
    </location>
    <ligand>
        <name>Zn(2+)</name>
        <dbReference type="ChEBI" id="CHEBI:29105"/>
    </ligand>
</feature>
<feature type="domain" description="C2H2-type" evidence="12">
    <location>
        <begin position="247"/>
        <end position="276"/>
    </location>
</feature>
<dbReference type="KEGG" id="clec:106666434"/>
<feature type="domain" description="C2H2-type" evidence="12">
    <location>
        <begin position="305"/>
        <end position="332"/>
    </location>
</feature>
<dbReference type="SUPFAM" id="SSF57667">
    <property type="entry name" value="beta-beta-alpha zinc fingers"/>
    <property type="match status" value="7"/>
</dbReference>
<dbReference type="FunFam" id="3.30.160.60:FF:000690">
    <property type="entry name" value="Zinc finger protein 354C"/>
    <property type="match status" value="1"/>
</dbReference>
<dbReference type="GeneID" id="106666434"/>
<dbReference type="InterPro" id="IPR036236">
    <property type="entry name" value="Znf_C2H2_sf"/>
</dbReference>
<evidence type="ECO:0000313" key="14">
    <source>
        <dbReference type="EnsemblMetazoa" id="XP_014249119.1"/>
    </source>
</evidence>
<evidence type="ECO:0000256" key="10">
    <source>
        <dbReference type="PROSITE-ProRule" id="PRU01263"/>
    </source>
</evidence>
<evidence type="ECO:0000256" key="6">
    <source>
        <dbReference type="ARBA" id="ARBA00023015"/>
    </source>
</evidence>
<evidence type="ECO:0000256" key="5">
    <source>
        <dbReference type="ARBA" id="ARBA00022833"/>
    </source>
</evidence>
<evidence type="ECO:0000256" key="8">
    <source>
        <dbReference type="ARBA" id="ARBA00023242"/>
    </source>
</evidence>
<feature type="domain" description="C2H2-type" evidence="12">
    <location>
        <begin position="564"/>
        <end position="592"/>
    </location>
</feature>
<dbReference type="GO" id="GO:0040029">
    <property type="term" value="P:epigenetic regulation of gene expression"/>
    <property type="evidence" value="ECO:0007669"/>
    <property type="project" value="UniProtKB-ARBA"/>
</dbReference>
<dbReference type="FunFam" id="3.30.160.60:FF:000100">
    <property type="entry name" value="Zinc finger 45-like"/>
    <property type="match status" value="1"/>
</dbReference>
<keyword evidence="2 10" id="KW-0479">Metal-binding</keyword>
<dbReference type="AlphaFoldDB" id="A0A8I6RPM8"/>
<evidence type="ECO:0000259" key="13">
    <source>
        <dbReference type="PROSITE" id="PS51915"/>
    </source>
</evidence>
<keyword evidence="5 10" id="KW-0862">Zinc</keyword>
<keyword evidence="4 9" id="KW-0863">Zinc-finger</keyword>
<feature type="domain" description="C2H2-type" evidence="12">
    <location>
        <begin position="361"/>
        <end position="388"/>
    </location>
</feature>
<dbReference type="Pfam" id="PF13912">
    <property type="entry name" value="zf-C2H2_6"/>
    <property type="match status" value="1"/>
</dbReference>
<reference evidence="14" key="1">
    <citation type="submission" date="2022-01" db="UniProtKB">
        <authorList>
            <consortium name="EnsemblMetazoa"/>
        </authorList>
    </citation>
    <scope>IDENTIFICATION</scope>
</reference>
<dbReference type="OMA" id="ARHAMCH"/>
<evidence type="ECO:0000256" key="11">
    <source>
        <dbReference type="SAM" id="MobiDB-lite"/>
    </source>
</evidence>
<dbReference type="Gene3D" id="3.40.1800.20">
    <property type="match status" value="1"/>
</dbReference>
<dbReference type="SMART" id="SM00868">
    <property type="entry name" value="zf-AD"/>
    <property type="match status" value="1"/>
</dbReference>
<keyword evidence="6" id="KW-0805">Transcription regulation</keyword>
<dbReference type="PANTHER" id="PTHR24399">
    <property type="entry name" value="ZINC FINGER AND BTB DOMAIN-CONTAINING"/>
    <property type="match status" value="1"/>
</dbReference>
<keyword evidence="8" id="KW-0539">Nucleus</keyword>
<sequence>MIRLDHFLGRHDDVQLQDGDVNLSEICRLCRNSKGVMSYIFSNSGVDNSLPLSQRIMSFINIDMHEGDGLPSLICHRCLYHVEQINEFKIQCEQSDALLRQIVSYHGVKTFKDISMLERQCNGVNENDYSEEEYCIKKEKTSDNEEEINGDENETKSDDGVNNCPTCNKHFDDEKKLERHQLIHSQDGPFPCDYCEMSMSDKAELRLHWRQEHAGSNCHMCQTCGESFVNREHLLKHHLRHDKVKPYRCSEPSCKKAFSYRSDLRKHLVIHTGLRPYVCPICFKAFTRSTNLNKHARVHSGRRPFSCGECDKMFATRGDLIRHSFIHTGVKPYSCPICCLSFNRKDKLTRHEKLHKEQRAHMCNICPTSFNRKEELTKHIQFHHFLPPSSYEEDSTETGSQRENEKYSDENGGDHLEFPERVSEDTEDVVINVDPLNWTETKHQCQMCDRSFKTIEDLTKHKASHEKSRNFICEICFKGFHQRRELVRHSLTHTGFKPFSCETCGKAFSRRDKLTRHMRTHIMPKRTSKAIYKEPPTCEICLKVLSSPHELSRHILTHSFFKPYQCNYCTSSYCRKDKLVKHIRNIHSEQIPENEIKNISP</sequence>
<evidence type="ECO:0000256" key="7">
    <source>
        <dbReference type="ARBA" id="ARBA00023163"/>
    </source>
</evidence>
<dbReference type="GO" id="GO:0000978">
    <property type="term" value="F:RNA polymerase II cis-regulatory region sequence-specific DNA binding"/>
    <property type="evidence" value="ECO:0007669"/>
    <property type="project" value="TreeGrafter"/>
</dbReference>
<dbReference type="FunFam" id="3.30.160.60:FF:000736">
    <property type="entry name" value="Zinc finger protein 423"/>
    <property type="match status" value="1"/>
</dbReference>
<keyword evidence="15" id="KW-1185">Reference proteome</keyword>
<dbReference type="GO" id="GO:0001227">
    <property type="term" value="F:DNA-binding transcription repressor activity, RNA polymerase II-specific"/>
    <property type="evidence" value="ECO:0007669"/>
    <property type="project" value="TreeGrafter"/>
</dbReference>
<feature type="domain" description="C2H2-type" evidence="12">
    <location>
        <begin position="499"/>
        <end position="526"/>
    </location>
</feature>
<evidence type="ECO:0000259" key="12">
    <source>
        <dbReference type="PROSITE" id="PS50157"/>
    </source>
</evidence>
<feature type="domain" description="ZAD" evidence="13">
    <location>
        <begin position="25"/>
        <end position="102"/>
    </location>
</feature>
<accession>A0A8I6RPM8</accession>
<feature type="domain" description="C2H2-type" evidence="12">
    <location>
        <begin position="219"/>
        <end position="246"/>
    </location>
</feature>
<dbReference type="Gene3D" id="3.30.160.60">
    <property type="entry name" value="Classic Zinc Finger"/>
    <property type="match status" value="10"/>
</dbReference>
<feature type="domain" description="C2H2-type" evidence="12">
    <location>
        <begin position="333"/>
        <end position="360"/>
    </location>
</feature>
<dbReference type="GO" id="GO:0008270">
    <property type="term" value="F:zinc ion binding"/>
    <property type="evidence" value="ECO:0007669"/>
    <property type="project" value="UniProtKB-UniRule"/>
</dbReference>
<evidence type="ECO:0000256" key="2">
    <source>
        <dbReference type="ARBA" id="ARBA00022723"/>
    </source>
</evidence>
<evidence type="ECO:0000256" key="9">
    <source>
        <dbReference type="PROSITE-ProRule" id="PRU00042"/>
    </source>
</evidence>
<protein>
    <recommendedName>
        <fullName evidence="16">Zinc finger protein</fullName>
    </recommendedName>
</protein>
<dbReference type="RefSeq" id="XP_014249119.1">
    <property type="nucleotide sequence ID" value="XM_014393633.2"/>
</dbReference>
<feature type="domain" description="C2H2-type" evidence="12">
    <location>
        <begin position="443"/>
        <end position="470"/>
    </location>
</feature>
<evidence type="ECO:0000256" key="3">
    <source>
        <dbReference type="ARBA" id="ARBA00022737"/>
    </source>
</evidence>
<evidence type="ECO:0000256" key="4">
    <source>
        <dbReference type="ARBA" id="ARBA00022771"/>
    </source>
</evidence>
<feature type="domain" description="C2H2-type" evidence="12">
    <location>
        <begin position="471"/>
        <end position="498"/>
    </location>
</feature>
<dbReference type="GO" id="GO:0000785">
    <property type="term" value="C:chromatin"/>
    <property type="evidence" value="ECO:0007669"/>
    <property type="project" value="UniProtKB-ARBA"/>
</dbReference>
<dbReference type="SUPFAM" id="SSF57716">
    <property type="entry name" value="Glucocorticoid receptor-like (DNA-binding domain)"/>
    <property type="match status" value="1"/>
</dbReference>
<dbReference type="GO" id="GO:0005654">
    <property type="term" value="C:nucleoplasm"/>
    <property type="evidence" value="ECO:0007669"/>
    <property type="project" value="TreeGrafter"/>
</dbReference>
<dbReference type="OrthoDB" id="4748970at2759"/>
<feature type="binding site" evidence="10">
    <location>
        <position position="30"/>
    </location>
    <ligand>
        <name>Zn(2+)</name>
        <dbReference type="ChEBI" id="CHEBI:29105"/>
    </ligand>
</feature>
<feature type="region of interest" description="Disordered" evidence="11">
    <location>
        <begin position="387"/>
        <end position="421"/>
    </location>
</feature>
<dbReference type="InterPro" id="IPR012934">
    <property type="entry name" value="Znf_AD"/>
</dbReference>
<dbReference type="FunFam" id="3.30.160.60:FF:000145">
    <property type="entry name" value="Zinc finger protein 574"/>
    <property type="match status" value="1"/>
</dbReference>
<dbReference type="GO" id="GO:0003682">
    <property type="term" value="F:chromatin binding"/>
    <property type="evidence" value="ECO:0007669"/>
    <property type="project" value="UniProtKB-ARBA"/>
</dbReference>
<dbReference type="SMART" id="SM00355">
    <property type="entry name" value="ZnF_C2H2"/>
    <property type="match status" value="13"/>
</dbReference>
<keyword evidence="7" id="KW-0804">Transcription</keyword>
<evidence type="ECO:0000256" key="1">
    <source>
        <dbReference type="ARBA" id="ARBA00004123"/>
    </source>
</evidence>